<protein>
    <recommendedName>
        <fullName evidence="6">G-protein coupled receptors family 1 profile domain-containing protein</fullName>
    </recommendedName>
</protein>
<evidence type="ECO:0000256" key="2">
    <source>
        <dbReference type="ARBA" id="ARBA00022692"/>
    </source>
</evidence>
<evidence type="ECO:0000256" key="3">
    <source>
        <dbReference type="ARBA" id="ARBA00022989"/>
    </source>
</evidence>
<evidence type="ECO:0000313" key="7">
    <source>
        <dbReference type="EMBL" id="EFO95060.1"/>
    </source>
</evidence>
<feature type="transmembrane region" description="Helical" evidence="5">
    <location>
        <begin position="208"/>
        <end position="233"/>
    </location>
</feature>
<dbReference type="eggNOG" id="ENOG502TD93">
    <property type="taxonomic scope" value="Eukaryota"/>
</dbReference>
<keyword evidence="4 5" id="KW-0472">Membrane</keyword>
<evidence type="ECO:0000313" key="8">
    <source>
        <dbReference type="Proteomes" id="UP000008281"/>
    </source>
</evidence>
<feature type="transmembrane region" description="Helical" evidence="5">
    <location>
        <begin position="53"/>
        <end position="71"/>
    </location>
</feature>
<accession>E3LI71</accession>
<dbReference type="OrthoDB" id="5818531at2759"/>
<keyword evidence="8" id="KW-1185">Reference proteome</keyword>
<feature type="transmembrane region" description="Helical" evidence="5">
    <location>
        <begin position="22"/>
        <end position="41"/>
    </location>
</feature>
<feature type="transmembrane region" description="Helical" evidence="5">
    <location>
        <begin position="144"/>
        <end position="166"/>
    </location>
</feature>
<dbReference type="InParanoid" id="E3LI71"/>
<feature type="transmembrane region" description="Helical" evidence="5">
    <location>
        <begin position="295"/>
        <end position="323"/>
    </location>
</feature>
<dbReference type="InterPro" id="IPR019427">
    <property type="entry name" value="7TM_GPCR_serpentine_rcpt_Srw"/>
</dbReference>
<dbReference type="PROSITE" id="PS50262">
    <property type="entry name" value="G_PROTEIN_RECEP_F1_2"/>
    <property type="match status" value="1"/>
</dbReference>
<keyword evidence="3 5" id="KW-1133">Transmembrane helix</keyword>
<dbReference type="EMBL" id="DS268409">
    <property type="protein sequence ID" value="EFO95060.1"/>
    <property type="molecule type" value="Genomic_DNA"/>
</dbReference>
<evidence type="ECO:0000256" key="4">
    <source>
        <dbReference type="ARBA" id="ARBA00023136"/>
    </source>
</evidence>
<dbReference type="SUPFAM" id="SSF81321">
    <property type="entry name" value="Family A G protein-coupled receptor-like"/>
    <property type="match status" value="1"/>
</dbReference>
<name>E3LI71_CAERE</name>
<reference evidence="7" key="1">
    <citation type="submission" date="2007-07" db="EMBL/GenBank/DDBJ databases">
        <title>PCAP assembly of the Caenorhabditis remanei genome.</title>
        <authorList>
            <consortium name="The Caenorhabditis remanei Sequencing Consortium"/>
            <person name="Wilson R.K."/>
        </authorList>
    </citation>
    <scope>NUCLEOTIDE SEQUENCE [LARGE SCALE GENOMIC DNA]</scope>
    <source>
        <strain evidence="7">PB4641</strain>
    </source>
</reference>
<keyword evidence="2 5" id="KW-0812">Transmembrane</keyword>
<evidence type="ECO:0000259" key="6">
    <source>
        <dbReference type="PROSITE" id="PS50262"/>
    </source>
</evidence>
<feature type="transmembrane region" description="Helical" evidence="5">
    <location>
        <begin position="105"/>
        <end position="124"/>
    </location>
</feature>
<proteinExistence type="predicted"/>
<evidence type="ECO:0000256" key="5">
    <source>
        <dbReference type="SAM" id="Phobius"/>
    </source>
</evidence>
<sequence>MDSRFDGFQKVVNHIAHYLQRANFIFSFVSVFINIFHFIILTRKSMRTSSTNVLMIGIAISDICTMLTTIYKHYQLVDIENPECVTSTYKYKIYMDLVAWSFHDHFRRCSSWMGVLMATVRLVIMKKTTDNRYQNWSKPHTGCYLTALVFCVSAILSSFYSSRFLIVENRTFSLPINCAEYQDVTSRPPYSVMLAPLFSFDNMIVLRVYVMFDAIVTKFIPCISFPILTVSLLRQLRKLHNLVSSIGRKQNVENEERNELTTKLIVFMTIAFFIAEAPLGMLYMVNVFFNRSDQIFLFSVEIAIYFTLLRTLNSISHSIFCFLMSSDYRNTIRNIIGIRGRTKLSSASNKNSVTPVNVIRIN</sequence>
<dbReference type="Pfam" id="PF10324">
    <property type="entry name" value="7TM_GPCR_Srw"/>
    <property type="match status" value="1"/>
</dbReference>
<dbReference type="InterPro" id="IPR017452">
    <property type="entry name" value="GPCR_Rhodpsn_7TM"/>
</dbReference>
<dbReference type="OMA" id="FRRCASW"/>
<feature type="domain" description="G-protein coupled receptors family 1 profile" evidence="6">
    <location>
        <begin position="33"/>
        <end position="321"/>
    </location>
</feature>
<comment type="subcellular location">
    <subcellularLocation>
        <location evidence="1">Membrane</location>
    </subcellularLocation>
</comment>
<organism evidence="8">
    <name type="scientific">Caenorhabditis remanei</name>
    <name type="common">Caenorhabditis vulgaris</name>
    <dbReference type="NCBI Taxonomy" id="31234"/>
    <lineage>
        <taxon>Eukaryota</taxon>
        <taxon>Metazoa</taxon>
        <taxon>Ecdysozoa</taxon>
        <taxon>Nematoda</taxon>
        <taxon>Chromadorea</taxon>
        <taxon>Rhabditida</taxon>
        <taxon>Rhabditina</taxon>
        <taxon>Rhabditomorpha</taxon>
        <taxon>Rhabditoidea</taxon>
        <taxon>Rhabditidae</taxon>
        <taxon>Peloderinae</taxon>
        <taxon>Caenorhabditis</taxon>
    </lineage>
</organism>
<dbReference type="PANTHER" id="PTHR47164:SF1">
    <property type="entry name" value="G-PROTEIN COUPLED RECEPTORS FAMILY 1 PROFILE DOMAIN-CONTAINING PROTEIN"/>
    <property type="match status" value="1"/>
</dbReference>
<dbReference type="GO" id="GO:0008528">
    <property type="term" value="F:G protein-coupled peptide receptor activity"/>
    <property type="evidence" value="ECO:0007669"/>
    <property type="project" value="InterPro"/>
</dbReference>
<dbReference type="Proteomes" id="UP000008281">
    <property type="component" value="Unassembled WGS sequence"/>
</dbReference>
<dbReference type="Gene3D" id="1.20.1070.10">
    <property type="entry name" value="Rhodopsin 7-helix transmembrane proteins"/>
    <property type="match status" value="1"/>
</dbReference>
<dbReference type="STRING" id="31234.E3LI71"/>
<dbReference type="HOGENOM" id="CLU_043715_0_1_1"/>
<dbReference type="AlphaFoldDB" id="E3LI71"/>
<dbReference type="PANTHER" id="PTHR47164">
    <property type="entry name" value="SERPENTINE RECEPTOR, CLASS W-RELATED"/>
    <property type="match status" value="1"/>
</dbReference>
<gene>
    <name evidence="7" type="ORF">CRE_09334</name>
</gene>
<evidence type="ECO:0000256" key="1">
    <source>
        <dbReference type="ARBA" id="ARBA00004370"/>
    </source>
</evidence>
<feature type="transmembrane region" description="Helical" evidence="5">
    <location>
        <begin position="264"/>
        <end position="289"/>
    </location>
</feature>
<dbReference type="CDD" id="cd14978">
    <property type="entry name" value="7tmA_FMRFamide_R-like"/>
    <property type="match status" value="1"/>
</dbReference>
<dbReference type="GO" id="GO:0016020">
    <property type="term" value="C:membrane"/>
    <property type="evidence" value="ECO:0007669"/>
    <property type="project" value="UniProtKB-SubCell"/>
</dbReference>